<reference evidence="1 2" key="1">
    <citation type="submission" date="2016-10" db="EMBL/GenBank/DDBJ databases">
        <authorList>
            <person name="de Groot N.N."/>
        </authorList>
    </citation>
    <scope>NUCLEOTIDE SEQUENCE [LARGE SCALE GENOMIC DNA]</scope>
    <source>
        <strain evidence="1 2">CGMCC 4.5506</strain>
    </source>
</reference>
<evidence type="ECO:0000313" key="1">
    <source>
        <dbReference type="EMBL" id="SDC91947.1"/>
    </source>
</evidence>
<dbReference type="Proteomes" id="UP000199494">
    <property type="component" value="Unassembled WGS sequence"/>
</dbReference>
<accession>A0A222VW23</accession>
<protein>
    <submittedName>
        <fullName evidence="1">Uncharacterized protein</fullName>
    </submittedName>
</protein>
<dbReference type="RefSeq" id="WP_091803626.1">
    <property type="nucleotide sequence ID" value="NZ_CP016353.1"/>
</dbReference>
<sequence length="77" mass="8284">MTDTKRAGLEESPGGVVLLRRAAIAVLRAAEGFAEAGDEERAARLDLLAAWLLQDGPDDDEWQRTPAVMCGSEDTMP</sequence>
<evidence type="ECO:0000313" key="2">
    <source>
        <dbReference type="Proteomes" id="UP000199494"/>
    </source>
</evidence>
<dbReference type="AlphaFoldDB" id="A0A222VW23"/>
<organism evidence="1 2">
    <name type="scientific">Prauserella marina</name>
    <dbReference type="NCBI Taxonomy" id="530584"/>
    <lineage>
        <taxon>Bacteria</taxon>
        <taxon>Bacillati</taxon>
        <taxon>Actinomycetota</taxon>
        <taxon>Actinomycetes</taxon>
        <taxon>Pseudonocardiales</taxon>
        <taxon>Pseudonocardiaceae</taxon>
        <taxon>Prauserella</taxon>
    </lineage>
</organism>
<dbReference type="EMBL" id="FMZE01000004">
    <property type="protein sequence ID" value="SDC91947.1"/>
    <property type="molecule type" value="Genomic_DNA"/>
</dbReference>
<dbReference type="STRING" id="530584.SAMN05421630_104444"/>
<name>A0A222VW23_9PSEU</name>
<gene>
    <name evidence="1" type="ORF">SAMN05421630_104444</name>
</gene>
<proteinExistence type="predicted"/>
<keyword evidence="2" id="KW-1185">Reference proteome</keyword>
<dbReference type="KEGG" id="pmad:BAY61_27475"/>